<dbReference type="RefSeq" id="WP_059176300.1">
    <property type="nucleotide sequence ID" value="NZ_BCNO01000001.1"/>
</dbReference>
<dbReference type="Gene3D" id="3.40.50.150">
    <property type="entry name" value="Vaccinia Virus protein VP39"/>
    <property type="match status" value="1"/>
</dbReference>
<evidence type="ECO:0000256" key="1">
    <source>
        <dbReference type="ARBA" id="ARBA00022490"/>
    </source>
</evidence>
<dbReference type="CDD" id="cd02440">
    <property type="entry name" value="AdoMet_MTases"/>
    <property type="match status" value="1"/>
</dbReference>
<keyword evidence="1 6" id="KW-0963">Cytoplasm</keyword>
<evidence type="ECO:0000313" key="7">
    <source>
        <dbReference type="EMBL" id="GAQ94889.1"/>
    </source>
</evidence>
<keyword evidence="5 6" id="KW-0949">S-adenosyl-L-methionine</keyword>
<keyword evidence="8" id="KW-1185">Reference proteome</keyword>
<name>A0A0U9HR42_9BACT</name>
<keyword evidence="2 6" id="KW-0698">rRNA processing</keyword>
<keyword evidence="3 6" id="KW-0489">Methyltransferase</keyword>
<dbReference type="Pfam" id="PF02527">
    <property type="entry name" value="GidB"/>
    <property type="match status" value="1"/>
</dbReference>
<evidence type="ECO:0000256" key="5">
    <source>
        <dbReference type="ARBA" id="ARBA00022691"/>
    </source>
</evidence>
<feature type="binding site" evidence="6">
    <location>
        <position position="74"/>
    </location>
    <ligand>
        <name>S-adenosyl-L-methionine</name>
        <dbReference type="ChEBI" id="CHEBI:59789"/>
    </ligand>
</feature>
<comment type="caution">
    <text evidence="7">The sequence shown here is derived from an EMBL/GenBank/DDBJ whole genome shotgun (WGS) entry which is preliminary data.</text>
</comment>
<comment type="similarity">
    <text evidence="6">Belongs to the methyltransferase superfamily. RNA methyltransferase RsmG family.</text>
</comment>
<dbReference type="GO" id="GO:0005829">
    <property type="term" value="C:cytosol"/>
    <property type="evidence" value="ECO:0007669"/>
    <property type="project" value="TreeGrafter"/>
</dbReference>
<dbReference type="InterPro" id="IPR003682">
    <property type="entry name" value="rRNA_ssu_MeTfrase_G"/>
</dbReference>
<dbReference type="InterPro" id="IPR029063">
    <property type="entry name" value="SAM-dependent_MTases_sf"/>
</dbReference>
<protein>
    <recommendedName>
        <fullName evidence="6">Ribosomal RNA small subunit methyltransferase G</fullName>
        <ecNumber evidence="6">2.1.1.-</ecNumber>
    </recommendedName>
    <alternativeName>
        <fullName evidence="6">16S rRNA 7-methylguanosine methyltransferase</fullName>
        <shortName evidence="6">16S rRNA m7G methyltransferase</shortName>
    </alternativeName>
</protein>
<dbReference type="Proteomes" id="UP000054976">
    <property type="component" value="Unassembled WGS sequence"/>
</dbReference>
<dbReference type="EMBL" id="BCNO01000001">
    <property type="protein sequence ID" value="GAQ94889.1"/>
    <property type="molecule type" value="Genomic_DNA"/>
</dbReference>
<feature type="binding site" evidence="6">
    <location>
        <begin position="125"/>
        <end position="126"/>
    </location>
    <ligand>
        <name>S-adenosyl-L-methionine</name>
        <dbReference type="ChEBI" id="CHEBI:59789"/>
    </ligand>
</feature>
<evidence type="ECO:0000256" key="4">
    <source>
        <dbReference type="ARBA" id="ARBA00022679"/>
    </source>
</evidence>
<accession>A0A0U9HR42</accession>
<feature type="binding site" evidence="6">
    <location>
        <position position="79"/>
    </location>
    <ligand>
        <name>S-adenosyl-L-methionine</name>
        <dbReference type="ChEBI" id="CHEBI:59789"/>
    </ligand>
</feature>
<dbReference type="PIRSF" id="PIRSF003078">
    <property type="entry name" value="GidB"/>
    <property type="match status" value="1"/>
</dbReference>
<dbReference type="PANTHER" id="PTHR31760:SF0">
    <property type="entry name" value="S-ADENOSYL-L-METHIONINE-DEPENDENT METHYLTRANSFERASES SUPERFAMILY PROTEIN"/>
    <property type="match status" value="1"/>
</dbReference>
<organism evidence="7 8">
    <name type="scientific">Thermodesulfovibrio aggregans</name>
    <dbReference type="NCBI Taxonomy" id="86166"/>
    <lineage>
        <taxon>Bacteria</taxon>
        <taxon>Pseudomonadati</taxon>
        <taxon>Nitrospirota</taxon>
        <taxon>Thermodesulfovibrionia</taxon>
        <taxon>Thermodesulfovibrionales</taxon>
        <taxon>Thermodesulfovibrionaceae</taxon>
        <taxon>Thermodesulfovibrio</taxon>
    </lineage>
</organism>
<dbReference type="STRING" id="86166.TAGGR_11082"/>
<sequence>MEELKSFLKQCLNLNDEVAIEKFLIYLKELKRWNKAYNLTSIEDEKEIVVKHFLDSLFYLWFIPEKPFSITDVGSGAGFPGVPIAIVREDLKIALIEPSWKKVAFLKNLKRKLELRNIEVYQSKAEEVREKFDIVISRALWSIKEFVQRCKHLLKDGGFFLISKSLKLQQEIDELPKEYEVEIKEFDLPVVDGKRYIVKINKRCVS</sequence>
<dbReference type="SUPFAM" id="SSF53335">
    <property type="entry name" value="S-adenosyl-L-methionine-dependent methyltransferases"/>
    <property type="match status" value="1"/>
</dbReference>
<feature type="binding site" evidence="6">
    <location>
        <begin position="97"/>
        <end position="99"/>
    </location>
    <ligand>
        <name>S-adenosyl-L-methionine</name>
        <dbReference type="ChEBI" id="CHEBI:59789"/>
    </ligand>
</feature>
<comment type="subcellular location">
    <subcellularLocation>
        <location evidence="6">Cytoplasm</location>
    </subcellularLocation>
</comment>
<dbReference type="PANTHER" id="PTHR31760">
    <property type="entry name" value="S-ADENOSYL-L-METHIONINE-DEPENDENT METHYLTRANSFERASES SUPERFAMILY PROTEIN"/>
    <property type="match status" value="1"/>
</dbReference>
<evidence type="ECO:0000313" key="8">
    <source>
        <dbReference type="Proteomes" id="UP000054976"/>
    </source>
</evidence>
<dbReference type="HAMAP" id="MF_00074">
    <property type="entry name" value="16SrRNA_methyltr_G"/>
    <property type="match status" value="1"/>
</dbReference>
<dbReference type="OrthoDB" id="9808773at2"/>
<dbReference type="GO" id="GO:0070043">
    <property type="term" value="F:rRNA (guanine-N7-)-methyltransferase activity"/>
    <property type="evidence" value="ECO:0007669"/>
    <property type="project" value="UniProtKB-UniRule"/>
</dbReference>
<evidence type="ECO:0000256" key="2">
    <source>
        <dbReference type="ARBA" id="ARBA00022552"/>
    </source>
</evidence>
<comment type="function">
    <text evidence="6">Specifically methylates the N7 position of a guanine in 16S rRNA.</text>
</comment>
<evidence type="ECO:0000256" key="6">
    <source>
        <dbReference type="HAMAP-Rule" id="MF_00074"/>
    </source>
</evidence>
<evidence type="ECO:0000256" key="3">
    <source>
        <dbReference type="ARBA" id="ARBA00022603"/>
    </source>
</evidence>
<dbReference type="EC" id="2.1.1.-" evidence="6"/>
<dbReference type="NCBIfam" id="TIGR00138">
    <property type="entry name" value="rsmG_gidB"/>
    <property type="match status" value="1"/>
</dbReference>
<keyword evidence="4 6" id="KW-0808">Transferase</keyword>
<feature type="binding site" evidence="6">
    <location>
        <position position="138"/>
    </location>
    <ligand>
        <name>S-adenosyl-L-methionine</name>
        <dbReference type="ChEBI" id="CHEBI:59789"/>
    </ligand>
</feature>
<reference evidence="8" key="1">
    <citation type="submission" date="2016-01" db="EMBL/GenBank/DDBJ databases">
        <title>Draft genome sequence of Thermodesulfovibrio aggregans strain TGE-P1.</title>
        <authorList>
            <person name="Sekiguchi Y."/>
            <person name="Ohashi A."/>
            <person name="Matsuura N."/>
            <person name="Tourlousse M.D."/>
        </authorList>
    </citation>
    <scope>NUCLEOTIDE SEQUENCE [LARGE SCALE GENOMIC DNA]</scope>
    <source>
        <strain evidence="8">TGE-P1</strain>
    </source>
</reference>
<dbReference type="AlphaFoldDB" id="A0A0U9HR42"/>
<gene>
    <name evidence="6" type="primary">rsmG</name>
    <name evidence="7" type="ORF">TAGGR_11082</name>
</gene>
<proteinExistence type="inferred from homology"/>